<proteinExistence type="predicted"/>
<reference evidence="1" key="1">
    <citation type="submission" date="2021-06" db="EMBL/GenBank/DDBJ databases">
        <authorList>
            <person name="Kallberg Y."/>
            <person name="Tangrot J."/>
            <person name="Rosling A."/>
        </authorList>
    </citation>
    <scope>NUCLEOTIDE SEQUENCE</scope>
    <source>
        <strain evidence="1">MA453B</strain>
    </source>
</reference>
<comment type="caution">
    <text evidence="1">The sequence shown here is derived from an EMBL/GenBank/DDBJ whole genome shotgun (WGS) entry which is preliminary data.</text>
</comment>
<keyword evidence="2" id="KW-1185">Reference proteome</keyword>
<dbReference type="Proteomes" id="UP000789405">
    <property type="component" value="Unassembled WGS sequence"/>
</dbReference>
<name>A0A9N8VXW3_9GLOM</name>
<feature type="non-terminal residue" evidence="1">
    <location>
        <position position="53"/>
    </location>
</feature>
<sequence length="53" mass="6213">MEDSGSSTVNLLLETETLSHFTYVNKKNKREHSKNPLWSNHLQKFINKKVVIK</sequence>
<protein>
    <submittedName>
        <fullName evidence="1">14733_t:CDS:1</fullName>
    </submittedName>
</protein>
<evidence type="ECO:0000313" key="2">
    <source>
        <dbReference type="Proteomes" id="UP000789405"/>
    </source>
</evidence>
<accession>A0A9N8VXW3</accession>
<evidence type="ECO:0000313" key="1">
    <source>
        <dbReference type="EMBL" id="CAG8466779.1"/>
    </source>
</evidence>
<gene>
    <name evidence="1" type="ORF">DERYTH_LOCUS1265</name>
</gene>
<organism evidence="1 2">
    <name type="scientific">Dentiscutata erythropus</name>
    <dbReference type="NCBI Taxonomy" id="1348616"/>
    <lineage>
        <taxon>Eukaryota</taxon>
        <taxon>Fungi</taxon>
        <taxon>Fungi incertae sedis</taxon>
        <taxon>Mucoromycota</taxon>
        <taxon>Glomeromycotina</taxon>
        <taxon>Glomeromycetes</taxon>
        <taxon>Diversisporales</taxon>
        <taxon>Gigasporaceae</taxon>
        <taxon>Dentiscutata</taxon>
    </lineage>
</organism>
<dbReference type="EMBL" id="CAJVPY010000339">
    <property type="protein sequence ID" value="CAG8466779.1"/>
    <property type="molecule type" value="Genomic_DNA"/>
</dbReference>
<dbReference type="AlphaFoldDB" id="A0A9N8VXW3"/>